<dbReference type="OrthoDB" id="5985043at2"/>
<dbReference type="eggNOG" id="ENOG503399N">
    <property type="taxonomic scope" value="Bacteria"/>
</dbReference>
<feature type="region of interest" description="Disordered" evidence="1">
    <location>
        <begin position="29"/>
        <end position="54"/>
    </location>
</feature>
<organism evidence="3 4">
    <name type="scientific">Simiduia agarivorans (strain DSM 21679 / JCM 13881 / BCRC 17597 / SA1)</name>
    <dbReference type="NCBI Taxonomy" id="1117647"/>
    <lineage>
        <taxon>Bacteria</taxon>
        <taxon>Pseudomonadati</taxon>
        <taxon>Pseudomonadota</taxon>
        <taxon>Gammaproteobacteria</taxon>
        <taxon>Cellvibrionales</taxon>
        <taxon>Cellvibrionaceae</taxon>
        <taxon>Simiduia</taxon>
    </lineage>
</organism>
<keyword evidence="4" id="KW-1185">Reference proteome</keyword>
<evidence type="ECO:0000313" key="3">
    <source>
        <dbReference type="EMBL" id="AFU98353.2"/>
    </source>
</evidence>
<feature type="signal peptide" evidence="2">
    <location>
        <begin position="1"/>
        <end position="28"/>
    </location>
</feature>
<dbReference type="AlphaFoldDB" id="K4KK01"/>
<evidence type="ECO:0000256" key="2">
    <source>
        <dbReference type="SAM" id="SignalP"/>
    </source>
</evidence>
<dbReference type="KEGG" id="saga:M5M_05740"/>
<dbReference type="STRING" id="1117647.M5M_05740"/>
<feature type="chain" id="PRO_5003880701" description="Lipase modulator" evidence="2">
    <location>
        <begin position="29"/>
        <end position="202"/>
    </location>
</feature>
<dbReference type="Proteomes" id="UP000000466">
    <property type="component" value="Chromosome"/>
</dbReference>
<feature type="compositionally biased region" description="Low complexity" evidence="1">
    <location>
        <begin position="29"/>
        <end position="39"/>
    </location>
</feature>
<evidence type="ECO:0000313" key="4">
    <source>
        <dbReference type="Proteomes" id="UP000000466"/>
    </source>
</evidence>
<name>K4KK01_SIMAS</name>
<sequence length="202" mass="22763">MKMKQPLIIATTCMAAGGLLFWSFSSDAPQPSTSATPPAGFGNAYPGGTTRATPQSLEQEPEVAAYLQREAQKQQLQAYFADTGDMDAEEAWALIETLEQQQRVLGFEALHLKLAWLEKQHDNRDDFEAAAKALMEDYRQRAASQAPYRPEDIPGYTDYKARELAIIEHVNGMHSFPNGMSREEYLRQQLLEARMEAYGEKR</sequence>
<protein>
    <recommendedName>
        <fullName evidence="5">Lipase modulator</fullName>
    </recommendedName>
</protein>
<dbReference type="EMBL" id="CP003746">
    <property type="protein sequence ID" value="AFU98353.2"/>
    <property type="molecule type" value="Genomic_DNA"/>
</dbReference>
<evidence type="ECO:0008006" key="5">
    <source>
        <dbReference type="Google" id="ProtNLM"/>
    </source>
</evidence>
<dbReference type="HOGENOM" id="CLU_1353859_0_0_6"/>
<accession>K4KK01</accession>
<gene>
    <name evidence="3" type="ordered locus">M5M_05740</name>
</gene>
<keyword evidence="2" id="KW-0732">Signal</keyword>
<dbReference type="RefSeq" id="WP_016389240.1">
    <property type="nucleotide sequence ID" value="NC_018868.3"/>
</dbReference>
<proteinExistence type="predicted"/>
<reference evidence="3 4" key="1">
    <citation type="journal article" date="2013" name="Genome Announc.">
        <title>Complete genome sequence of Simiduia agarivorans SA1(T), a marine bacterium able to degrade a variety of polysaccharides.</title>
        <authorList>
            <person name="Lin S.Y."/>
            <person name="Shieh W.Y."/>
            <person name="Chen J.S."/>
            <person name="Tang S.L."/>
        </authorList>
    </citation>
    <scope>NUCLEOTIDE SEQUENCE [LARGE SCALE GENOMIC DNA]</scope>
    <source>
        <strain evidence="4">DSM 21679 / JCM 13881 / BCRC 17597 / SA1</strain>
    </source>
</reference>
<evidence type="ECO:0000256" key="1">
    <source>
        <dbReference type="SAM" id="MobiDB-lite"/>
    </source>
</evidence>